<keyword evidence="1" id="KW-0732">Signal</keyword>
<sequence length="393" mass="42554">MRQLQIALVAGSLVLATPSFACTNTGDFGQWLQNFKVEAASAGIKPLVIDESFSGVKLDQSVLASDRAQHNFALDFLAFSSKKVVPYRITQGRALLNSNAGLFKRIEQTYGVPGEVLTAFWGLETDFGQVMGNTPTIQALATLAYDCRRPELFRGELMSALRLVQKGDQTPNKMKGAWAGELGQLQFIPSKYDEFGVDFDGDGKRDVIKSKADALASAAHMLQNAGWKAGEPWLREVRVPTEMDWAQARIGNRLPIAEWGRMGVMTPNGSPVKGGGVAALLLPMGRNGPTFLAYPNFDAILEWNESTVYSTTAAYFANRLAGAPAIHAGNAPVKSLSKAETASLQSKLRAKGFTITKVDGIIGNETRDAVRKVQQELGLPADGYPDQTLLSRL</sequence>
<dbReference type="EMBL" id="CP124755">
    <property type="protein sequence ID" value="WGZ91828.1"/>
    <property type="molecule type" value="Genomic_DNA"/>
</dbReference>
<dbReference type="SUPFAM" id="SSF47090">
    <property type="entry name" value="PGBD-like"/>
    <property type="match status" value="1"/>
</dbReference>
<dbReference type="InterPro" id="IPR031304">
    <property type="entry name" value="SLT_2"/>
</dbReference>
<dbReference type="Gene3D" id="1.10.101.10">
    <property type="entry name" value="PGBD-like superfamily/PGBD"/>
    <property type="match status" value="1"/>
</dbReference>
<dbReference type="InterPro" id="IPR002477">
    <property type="entry name" value="Peptidoglycan-bd-like"/>
</dbReference>
<reference evidence="4" key="2">
    <citation type="submission" date="2023-04" db="EMBL/GenBank/DDBJ databases">
        <authorList>
            <person name="Beletskiy A.V."/>
            <person name="Mardanov A.V."/>
            <person name="Ravin N.V."/>
        </authorList>
    </citation>
    <scope>NUCLEOTIDE SEQUENCE</scope>
    <source>
        <strain evidence="4">GKL-01</strain>
    </source>
</reference>
<dbReference type="GO" id="GO:0008933">
    <property type="term" value="F:peptidoglycan lytic transglycosylase activity"/>
    <property type="evidence" value="ECO:0007669"/>
    <property type="project" value="TreeGrafter"/>
</dbReference>
<accession>A0AA95H991</accession>
<dbReference type="PANTHER" id="PTHR30163:SF8">
    <property type="entry name" value="LYTIC MUREIN TRANSGLYCOSYLASE"/>
    <property type="match status" value="1"/>
</dbReference>
<feature type="chain" id="PRO_5041692627" evidence="1">
    <location>
        <begin position="22"/>
        <end position="393"/>
    </location>
</feature>
<dbReference type="InterPro" id="IPR011970">
    <property type="entry name" value="MltB_2"/>
</dbReference>
<dbReference type="InterPro" id="IPR036366">
    <property type="entry name" value="PGBDSf"/>
</dbReference>
<dbReference type="InterPro" id="IPR023346">
    <property type="entry name" value="Lysozyme-like_dom_sf"/>
</dbReference>
<dbReference type="InterPro" id="IPR036365">
    <property type="entry name" value="PGBD-like_sf"/>
</dbReference>
<dbReference type="NCBIfam" id="TIGR02283">
    <property type="entry name" value="MltB_2"/>
    <property type="match status" value="1"/>
</dbReference>
<evidence type="ECO:0000259" key="3">
    <source>
        <dbReference type="Pfam" id="PF13406"/>
    </source>
</evidence>
<dbReference type="AlphaFoldDB" id="A0AA95H991"/>
<dbReference type="Gene3D" id="1.10.8.350">
    <property type="entry name" value="Bacterial muramidase"/>
    <property type="match status" value="1"/>
</dbReference>
<dbReference type="SUPFAM" id="SSF53955">
    <property type="entry name" value="Lysozyme-like"/>
    <property type="match status" value="1"/>
</dbReference>
<reference evidence="4" key="1">
    <citation type="journal article" date="2023" name="Int. J. Mol. Sci.">
        <title>Metagenomics Revealed a New Genus 'Candidatus Thiocaldithrix dubininis' gen. nov., sp. nov. and a New Species 'Candidatus Thiothrix putei' sp. nov. in the Family Thiotrichaceae, Some Members of Which Have Traits of Both Na+- and H+-Motive Energetics.</title>
        <authorList>
            <person name="Ravin N.V."/>
            <person name="Muntyan M.S."/>
            <person name="Smolyakov D.D."/>
            <person name="Rudenko T.S."/>
            <person name="Beletsky A.V."/>
            <person name="Mardanov A.V."/>
            <person name="Grabovich M.Y."/>
        </authorList>
    </citation>
    <scope>NUCLEOTIDE SEQUENCE</scope>
    <source>
        <strain evidence="4">GKL-01</strain>
    </source>
</reference>
<feature type="signal peptide" evidence="1">
    <location>
        <begin position="1"/>
        <end position="21"/>
    </location>
</feature>
<dbReference type="Pfam" id="PF13406">
    <property type="entry name" value="SLT_2"/>
    <property type="match status" value="1"/>
</dbReference>
<proteinExistence type="predicted"/>
<dbReference type="FunFam" id="1.10.8.350:FF:000001">
    <property type="entry name" value="Lytic murein transglycosylase B"/>
    <property type="match status" value="1"/>
</dbReference>
<protein>
    <submittedName>
        <fullName evidence="4">Lytic murein transglycosylase</fullName>
    </submittedName>
</protein>
<dbReference type="KEGG" id="tdu:QJT80_04950"/>
<feature type="domain" description="Peptidoglycan binding-like" evidence="2">
    <location>
        <begin position="340"/>
        <end position="393"/>
    </location>
</feature>
<dbReference type="Pfam" id="PF01471">
    <property type="entry name" value="PG_binding_1"/>
    <property type="match status" value="1"/>
</dbReference>
<name>A0AA95H991_9GAMM</name>
<organism evidence="4">
    <name type="scientific">Candidatus Thiocaldithrix dubininis</name>
    <dbReference type="NCBI Taxonomy" id="3080823"/>
    <lineage>
        <taxon>Bacteria</taxon>
        <taxon>Pseudomonadati</taxon>
        <taxon>Pseudomonadota</taxon>
        <taxon>Gammaproteobacteria</taxon>
        <taxon>Thiotrichales</taxon>
        <taxon>Thiotrichaceae</taxon>
        <taxon>Candidatus Thiocaldithrix</taxon>
    </lineage>
</organism>
<evidence type="ECO:0000313" key="4">
    <source>
        <dbReference type="EMBL" id="WGZ91828.1"/>
    </source>
</evidence>
<dbReference type="Proteomes" id="UP001300672">
    <property type="component" value="Chromosome"/>
</dbReference>
<gene>
    <name evidence="4" type="ORF">QJT80_04950</name>
</gene>
<evidence type="ECO:0000256" key="1">
    <source>
        <dbReference type="SAM" id="SignalP"/>
    </source>
</evidence>
<evidence type="ECO:0000259" key="2">
    <source>
        <dbReference type="Pfam" id="PF01471"/>
    </source>
</evidence>
<feature type="domain" description="Transglycosylase SLT" evidence="3">
    <location>
        <begin position="28"/>
        <end position="317"/>
    </location>
</feature>
<dbReference type="InterPro" id="IPR043426">
    <property type="entry name" value="MltB-like"/>
</dbReference>
<dbReference type="GO" id="GO:0009253">
    <property type="term" value="P:peptidoglycan catabolic process"/>
    <property type="evidence" value="ECO:0007669"/>
    <property type="project" value="TreeGrafter"/>
</dbReference>
<dbReference type="Gene3D" id="1.10.530.10">
    <property type="match status" value="1"/>
</dbReference>
<dbReference type="PANTHER" id="PTHR30163">
    <property type="entry name" value="MEMBRANE-BOUND LYTIC MUREIN TRANSGLYCOSYLASE B"/>
    <property type="match status" value="1"/>
</dbReference>